<dbReference type="EMBL" id="JAPFFI010000023">
    <property type="protein sequence ID" value="KAJ6321833.1"/>
    <property type="molecule type" value="Genomic_DNA"/>
</dbReference>
<dbReference type="PANTHER" id="PTHR47747">
    <property type="entry name" value="RIBONUCLEASE P PROTEIN SUBUNIT P38-LIKE PROTEIN"/>
    <property type="match status" value="1"/>
</dbReference>
<keyword evidence="2" id="KW-1185">Reference proteome</keyword>
<dbReference type="PANTHER" id="PTHR47747:SF2">
    <property type="entry name" value="RIBONUCLEASE P PROTEIN SUBUNIT P38-LIKE PROTEIN"/>
    <property type="match status" value="1"/>
</dbReference>
<protein>
    <submittedName>
        <fullName evidence="1">Uncharacterized protein</fullName>
    </submittedName>
</protein>
<organism evidence="1 2">
    <name type="scientific">Salix suchowensis</name>
    <dbReference type="NCBI Taxonomy" id="1278906"/>
    <lineage>
        <taxon>Eukaryota</taxon>
        <taxon>Viridiplantae</taxon>
        <taxon>Streptophyta</taxon>
        <taxon>Embryophyta</taxon>
        <taxon>Tracheophyta</taxon>
        <taxon>Spermatophyta</taxon>
        <taxon>Magnoliopsida</taxon>
        <taxon>eudicotyledons</taxon>
        <taxon>Gunneridae</taxon>
        <taxon>Pentapetalae</taxon>
        <taxon>rosids</taxon>
        <taxon>fabids</taxon>
        <taxon>Malpighiales</taxon>
        <taxon>Salicaceae</taxon>
        <taxon>Saliceae</taxon>
        <taxon>Salix</taxon>
    </lineage>
</organism>
<comment type="caution">
    <text evidence="1">The sequence shown here is derived from an EMBL/GenBank/DDBJ whole genome shotgun (WGS) entry which is preliminary data.</text>
</comment>
<sequence length="174" mass="20297">MTKETSQHDKVFDSLKQFRNQNKDILDYRIECRENTYLPASQGLNGRSQSIDYDIEYEIPEFQKSSKALSPLSNLYSPGNDELADVKRLEGWVRSEAEKYAAAIEKQHHLEIGAFAEQMRLKDEKLEAFRWRTLSMEIKSKRLQSHIYVKLYTQECPRHRAGNIASNNNNACNH</sequence>
<accession>A0ABQ9A2J0</accession>
<reference evidence="1" key="1">
    <citation type="submission" date="2022-10" db="EMBL/GenBank/DDBJ databases">
        <authorList>
            <person name="Hyden B.L."/>
            <person name="Feng K."/>
            <person name="Yates T."/>
            <person name="Jawdy S."/>
            <person name="Smart L.B."/>
            <person name="Muchero W."/>
        </authorList>
    </citation>
    <scope>NUCLEOTIDE SEQUENCE</scope>
    <source>
        <tissue evidence="1">Shoot tip</tissue>
    </source>
</reference>
<reference evidence="1" key="2">
    <citation type="journal article" date="2023" name="Int. J. Mol. Sci.">
        <title>De Novo Assembly and Annotation of 11 Diverse Shrub Willow (Salix) Genomes Reveals Novel Gene Organization in Sex-Linked Regions.</title>
        <authorList>
            <person name="Hyden B."/>
            <person name="Feng K."/>
            <person name="Yates T.B."/>
            <person name="Jawdy S."/>
            <person name="Cereghino C."/>
            <person name="Smart L.B."/>
            <person name="Muchero W."/>
        </authorList>
    </citation>
    <scope>NUCLEOTIDE SEQUENCE</scope>
    <source>
        <tissue evidence="1">Shoot tip</tissue>
    </source>
</reference>
<dbReference type="Proteomes" id="UP001141253">
    <property type="component" value="Chromosome 8"/>
</dbReference>
<proteinExistence type="predicted"/>
<gene>
    <name evidence="1" type="ORF">OIU77_011838</name>
</gene>
<evidence type="ECO:0000313" key="1">
    <source>
        <dbReference type="EMBL" id="KAJ6321833.1"/>
    </source>
</evidence>
<name>A0ABQ9A2J0_9ROSI</name>
<evidence type="ECO:0000313" key="2">
    <source>
        <dbReference type="Proteomes" id="UP001141253"/>
    </source>
</evidence>